<evidence type="ECO:0008006" key="3">
    <source>
        <dbReference type="Google" id="ProtNLM"/>
    </source>
</evidence>
<protein>
    <recommendedName>
        <fullName evidence="3">HNH endonuclease</fullName>
    </recommendedName>
</protein>
<dbReference type="RefSeq" id="WP_058734444.1">
    <property type="nucleotide sequence ID" value="NZ_LDTD01000131.1"/>
</dbReference>
<dbReference type="AlphaFoldDB" id="A0A147HT58"/>
<dbReference type="Gene3D" id="1.10.30.50">
    <property type="match status" value="1"/>
</dbReference>
<name>A0A147HT58_9SPHN</name>
<dbReference type="InterPro" id="IPR003615">
    <property type="entry name" value="HNH_nuc"/>
</dbReference>
<accession>A0A147HT58</accession>
<proteinExistence type="predicted"/>
<comment type="caution">
    <text evidence="1">The sequence shown here is derived from an EMBL/GenBank/DDBJ whole genome shotgun (WGS) entry which is preliminary data.</text>
</comment>
<sequence>MVDPYLPALETFIFNAEEQAAIGSALETDKPWDWKPGGDVEASLVSVKSKIRDLHLARHNHRCCYCRFPLHGGGHFVIDREHVLPKSVEAFRHLSFTVWNLGASCKRCNMQYKGADVDFVIDSGCADALQQSANYRLIHPNFDSFKDHISFRLEADDDVTLIKYTKRPGSDKAVYTYNYFGLRAREVSAADEAQGLDVPQQLGEWATKAQEMAREYGQ</sequence>
<dbReference type="Proteomes" id="UP000072867">
    <property type="component" value="Unassembled WGS sequence"/>
</dbReference>
<dbReference type="EMBL" id="LDTD01000131">
    <property type="protein sequence ID" value="KTT68047.1"/>
    <property type="molecule type" value="Genomic_DNA"/>
</dbReference>
<organism evidence="1 2">
    <name type="scientific">Sphingomonas sanguinis</name>
    <dbReference type="NCBI Taxonomy" id="33051"/>
    <lineage>
        <taxon>Bacteria</taxon>
        <taxon>Pseudomonadati</taxon>
        <taxon>Pseudomonadota</taxon>
        <taxon>Alphaproteobacteria</taxon>
        <taxon>Sphingomonadales</taxon>
        <taxon>Sphingomonadaceae</taxon>
        <taxon>Sphingomonas</taxon>
    </lineage>
</organism>
<evidence type="ECO:0000313" key="1">
    <source>
        <dbReference type="EMBL" id="KTT68047.1"/>
    </source>
</evidence>
<gene>
    <name evidence="1" type="ORF">NS319_15700</name>
</gene>
<evidence type="ECO:0000313" key="2">
    <source>
        <dbReference type="Proteomes" id="UP000072867"/>
    </source>
</evidence>
<dbReference type="CDD" id="cd00085">
    <property type="entry name" value="HNHc"/>
    <property type="match status" value="1"/>
</dbReference>
<reference evidence="1 2" key="1">
    <citation type="journal article" date="2016" name="Front. Microbiol.">
        <title>Genomic Resource of Rice Seed Associated Bacteria.</title>
        <authorList>
            <person name="Midha S."/>
            <person name="Bansal K."/>
            <person name="Sharma S."/>
            <person name="Kumar N."/>
            <person name="Patil P.P."/>
            <person name="Chaudhry V."/>
            <person name="Patil P.B."/>
        </authorList>
    </citation>
    <scope>NUCLEOTIDE SEQUENCE [LARGE SCALE GENOMIC DNA]</scope>
    <source>
        <strain evidence="1 2">NS319</strain>
    </source>
</reference>